<accession>A0A6D2L2R7</accession>
<sequence>MNWEVTQMDVKNAFLHGDLTEVVYMKQPAGFVDKSRPDHVCLLHKAIYGLKQAPRAWFDKFSSYLLEFGFICSIKDPSLFVYSRNKDVIMLLLYVDDMIITGNNSEAMAKFKQNLSGQFRMKYLGQMAYFLGIQPHKAAGQGELFENPKYFRSLAGKFQYLTLTRPDIQFAVNFICQKMHQPSVSDFNLLKRVLRYIKGTITMGINFARNTDFVLRAYSDSNYAGCPYT</sequence>
<dbReference type="InterPro" id="IPR043502">
    <property type="entry name" value="DNA/RNA_pol_sf"/>
</dbReference>
<dbReference type="Proteomes" id="UP000467841">
    <property type="component" value="Unassembled WGS sequence"/>
</dbReference>
<proteinExistence type="predicted"/>
<dbReference type="PANTHER" id="PTHR11439">
    <property type="entry name" value="GAG-POL-RELATED RETROTRANSPOSON"/>
    <property type="match status" value="1"/>
</dbReference>
<feature type="domain" description="Reverse transcriptase Ty1/copia-type" evidence="1">
    <location>
        <begin position="2"/>
        <end position="157"/>
    </location>
</feature>
<dbReference type="PANTHER" id="PTHR11439:SF524">
    <property type="entry name" value="RNA-DIRECTED DNA POLYMERASE, PROTEIN KINASE RLK-PELLE-DLSV FAMILY"/>
    <property type="match status" value="1"/>
</dbReference>
<organism evidence="2 3">
    <name type="scientific">Microthlaspi erraticum</name>
    <dbReference type="NCBI Taxonomy" id="1685480"/>
    <lineage>
        <taxon>Eukaryota</taxon>
        <taxon>Viridiplantae</taxon>
        <taxon>Streptophyta</taxon>
        <taxon>Embryophyta</taxon>
        <taxon>Tracheophyta</taxon>
        <taxon>Spermatophyta</taxon>
        <taxon>Magnoliopsida</taxon>
        <taxon>eudicotyledons</taxon>
        <taxon>Gunneridae</taxon>
        <taxon>Pentapetalae</taxon>
        <taxon>rosids</taxon>
        <taxon>malvids</taxon>
        <taxon>Brassicales</taxon>
        <taxon>Brassicaceae</taxon>
        <taxon>Coluteocarpeae</taxon>
        <taxon>Microthlaspi</taxon>
    </lineage>
</organism>
<comment type="caution">
    <text evidence="2">The sequence shown here is derived from an EMBL/GenBank/DDBJ whole genome shotgun (WGS) entry which is preliminary data.</text>
</comment>
<reference evidence="2" key="1">
    <citation type="submission" date="2020-01" db="EMBL/GenBank/DDBJ databases">
        <authorList>
            <person name="Mishra B."/>
        </authorList>
    </citation>
    <scope>NUCLEOTIDE SEQUENCE [LARGE SCALE GENOMIC DNA]</scope>
</reference>
<dbReference type="OrthoDB" id="1109580at2759"/>
<protein>
    <recommendedName>
        <fullName evidence="1">Reverse transcriptase Ty1/copia-type domain-containing protein</fullName>
    </recommendedName>
</protein>
<keyword evidence="3" id="KW-1185">Reference proteome</keyword>
<dbReference type="AlphaFoldDB" id="A0A6D2L2R7"/>
<gene>
    <name evidence="2" type="ORF">MERR_LOCUS47174</name>
</gene>
<dbReference type="EMBL" id="CACVBM020001806">
    <property type="protein sequence ID" value="CAA7059938.1"/>
    <property type="molecule type" value="Genomic_DNA"/>
</dbReference>
<dbReference type="InterPro" id="IPR013103">
    <property type="entry name" value="RVT_2"/>
</dbReference>
<evidence type="ECO:0000313" key="3">
    <source>
        <dbReference type="Proteomes" id="UP000467841"/>
    </source>
</evidence>
<name>A0A6D2L2R7_9BRAS</name>
<evidence type="ECO:0000313" key="2">
    <source>
        <dbReference type="EMBL" id="CAA7059938.1"/>
    </source>
</evidence>
<dbReference type="SUPFAM" id="SSF56672">
    <property type="entry name" value="DNA/RNA polymerases"/>
    <property type="match status" value="1"/>
</dbReference>
<dbReference type="Pfam" id="PF07727">
    <property type="entry name" value="RVT_2"/>
    <property type="match status" value="1"/>
</dbReference>
<evidence type="ECO:0000259" key="1">
    <source>
        <dbReference type="Pfam" id="PF07727"/>
    </source>
</evidence>